<evidence type="ECO:0000313" key="2">
    <source>
        <dbReference type="Proteomes" id="UP000601435"/>
    </source>
</evidence>
<proteinExistence type="predicted"/>
<dbReference type="AlphaFoldDB" id="A0A812ZX10"/>
<accession>A0A812ZX10</accession>
<feature type="non-terminal residue" evidence="1">
    <location>
        <position position="129"/>
    </location>
</feature>
<evidence type="ECO:0000313" key="1">
    <source>
        <dbReference type="EMBL" id="CAE7843662.1"/>
    </source>
</evidence>
<dbReference type="Proteomes" id="UP000601435">
    <property type="component" value="Unassembled WGS sequence"/>
</dbReference>
<protein>
    <submittedName>
        <fullName evidence="1">Uncharacterized protein</fullName>
    </submittedName>
</protein>
<sequence length="129" mass="14018">MAVPGRKRCAEELCKDILGEGEAVQQPLQELVVASLWDIKERCGEGERNPSLKGLGLGSATARKANFEVRVGRRKTRNTGARHFGASMRLSIVSSETASQRNITEAAYFSLAQNDMFVSGYGSELGKRG</sequence>
<name>A0A812ZX10_9DINO</name>
<gene>
    <name evidence="1" type="ORF">SNEC2469_LOCUS25829</name>
</gene>
<dbReference type="OrthoDB" id="10281617at2759"/>
<comment type="caution">
    <text evidence="1">The sequence shown here is derived from an EMBL/GenBank/DDBJ whole genome shotgun (WGS) entry which is preliminary data.</text>
</comment>
<keyword evidence="2" id="KW-1185">Reference proteome</keyword>
<dbReference type="EMBL" id="CAJNJA010051442">
    <property type="protein sequence ID" value="CAE7843662.1"/>
    <property type="molecule type" value="Genomic_DNA"/>
</dbReference>
<reference evidence="1" key="1">
    <citation type="submission" date="2021-02" db="EMBL/GenBank/DDBJ databases">
        <authorList>
            <person name="Dougan E. K."/>
            <person name="Rhodes N."/>
            <person name="Thang M."/>
            <person name="Chan C."/>
        </authorList>
    </citation>
    <scope>NUCLEOTIDE SEQUENCE</scope>
</reference>
<organism evidence="1 2">
    <name type="scientific">Symbiodinium necroappetens</name>
    <dbReference type="NCBI Taxonomy" id="1628268"/>
    <lineage>
        <taxon>Eukaryota</taxon>
        <taxon>Sar</taxon>
        <taxon>Alveolata</taxon>
        <taxon>Dinophyceae</taxon>
        <taxon>Suessiales</taxon>
        <taxon>Symbiodiniaceae</taxon>
        <taxon>Symbiodinium</taxon>
    </lineage>
</organism>